<dbReference type="Proteomes" id="UP000694892">
    <property type="component" value="Chromosome 2L"/>
</dbReference>
<organism evidence="2 3">
    <name type="scientific">Xenopus laevis</name>
    <name type="common">African clawed frog</name>
    <dbReference type="NCBI Taxonomy" id="8355"/>
    <lineage>
        <taxon>Eukaryota</taxon>
        <taxon>Metazoa</taxon>
        <taxon>Chordata</taxon>
        <taxon>Craniata</taxon>
        <taxon>Vertebrata</taxon>
        <taxon>Euteleostomi</taxon>
        <taxon>Amphibia</taxon>
        <taxon>Batrachia</taxon>
        <taxon>Anura</taxon>
        <taxon>Pipoidea</taxon>
        <taxon>Pipidae</taxon>
        <taxon>Xenopodinae</taxon>
        <taxon>Xenopus</taxon>
        <taxon>Xenopus</taxon>
    </lineage>
</organism>
<evidence type="ECO:0000313" key="2">
    <source>
        <dbReference type="EMBL" id="OCT95519.1"/>
    </source>
</evidence>
<evidence type="ECO:0000313" key="3">
    <source>
        <dbReference type="Proteomes" id="UP000694892"/>
    </source>
</evidence>
<dbReference type="EMBL" id="CM004468">
    <property type="protein sequence ID" value="OCT95519.1"/>
    <property type="molecule type" value="Genomic_DNA"/>
</dbReference>
<reference evidence="3" key="1">
    <citation type="journal article" date="2016" name="Nature">
        <title>Genome evolution in the allotetraploid frog Xenopus laevis.</title>
        <authorList>
            <person name="Session A.M."/>
            <person name="Uno Y."/>
            <person name="Kwon T."/>
            <person name="Chapman J.A."/>
            <person name="Toyoda A."/>
            <person name="Takahashi S."/>
            <person name="Fukui A."/>
            <person name="Hikosaka A."/>
            <person name="Suzuki A."/>
            <person name="Kondo M."/>
            <person name="van Heeringen S.J."/>
            <person name="Quigley I."/>
            <person name="Heinz S."/>
            <person name="Ogino H."/>
            <person name="Ochi H."/>
            <person name="Hellsten U."/>
            <person name="Lyons J.B."/>
            <person name="Simakov O."/>
            <person name="Putnam N."/>
            <person name="Stites J."/>
            <person name="Kuroki Y."/>
            <person name="Tanaka T."/>
            <person name="Michiue T."/>
            <person name="Watanabe M."/>
            <person name="Bogdanovic O."/>
            <person name="Lister R."/>
            <person name="Georgiou G."/>
            <person name="Paranjpe S.S."/>
            <person name="van Kruijsbergen I."/>
            <person name="Shu S."/>
            <person name="Carlson J."/>
            <person name="Kinoshita T."/>
            <person name="Ohta Y."/>
            <person name="Mawaribuchi S."/>
            <person name="Jenkins J."/>
            <person name="Grimwood J."/>
            <person name="Schmutz J."/>
            <person name="Mitros T."/>
            <person name="Mozaffari S.V."/>
            <person name="Suzuki Y."/>
            <person name="Haramoto Y."/>
            <person name="Yamamoto T.S."/>
            <person name="Takagi C."/>
            <person name="Heald R."/>
            <person name="Miller K."/>
            <person name="Haudenschild C."/>
            <person name="Kitzman J."/>
            <person name="Nakayama T."/>
            <person name="Izutsu Y."/>
            <person name="Robert J."/>
            <person name="Fortriede J."/>
            <person name="Burns K."/>
            <person name="Lotay V."/>
            <person name="Karimi K."/>
            <person name="Yasuoka Y."/>
            <person name="Dichmann D.S."/>
            <person name="Flajnik M.F."/>
            <person name="Houston D.W."/>
            <person name="Shendure J."/>
            <person name="DuPasquier L."/>
            <person name="Vize P.D."/>
            <person name="Zorn A.M."/>
            <person name="Ito M."/>
            <person name="Marcotte E.M."/>
            <person name="Wallingford J.B."/>
            <person name="Ito Y."/>
            <person name="Asashima M."/>
            <person name="Ueno N."/>
            <person name="Matsuda Y."/>
            <person name="Veenstra G.J."/>
            <person name="Fujiyama A."/>
            <person name="Harland R.M."/>
            <person name="Taira M."/>
            <person name="Rokhsar D.S."/>
        </authorList>
    </citation>
    <scope>NUCLEOTIDE SEQUENCE [LARGE SCALE GENOMIC DNA]</scope>
    <source>
        <strain evidence="3">J</strain>
    </source>
</reference>
<name>A0A974DNY6_XENLA</name>
<gene>
    <name evidence="2" type="ORF">XELAEV_18013205mg</name>
</gene>
<accession>A0A974DNY6</accession>
<feature type="region of interest" description="Disordered" evidence="1">
    <location>
        <begin position="29"/>
        <end position="116"/>
    </location>
</feature>
<proteinExistence type="predicted"/>
<feature type="region of interest" description="Disordered" evidence="1">
    <location>
        <begin position="132"/>
        <end position="205"/>
    </location>
</feature>
<evidence type="ECO:0000256" key="1">
    <source>
        <dbReference type="SAM" id="MobiDB-lite"/>
    </source>
</evidence>
<dbReference type="AlphaFoldDB" id="A0A974DNY6"/>
<protein>
    <submittedName>
        <fullName evidence="2">Uncharacterized protein</fullName>
    </submittedName>
</protein>
<sequence>MTSNLDKLMAHIRAEAKRRWDDWLQQLIPEGNPQQSGMHAMRTRRSRPPTRLSPSPPTRRQRAISSSPQVPAPANGRTGQRRAAVGRDREPADEPPSATARIPARSNGEASDQQASWDIGESRAAPVWPCSQASNAGQERRGGARVRLGGTPTGEADGTQGLRSPHASAGGGTEQRGQWEVQQGADPAYSGRSTRGAEGPPGNLCATENAAKCGRTEGGGALLHVMHQGPPPL</sequence>